<sequence>MSQPRLLPKPSSMGPKFSHPPRPPAGGDWPAFRSPSVGQILARDERGYLGAESAVADTWQTQLTALHDIKTKNRRPGPQHPRLAEGKGAPIWTGLRWTGRPLSNGNAPRPMKSAVLTGAPPRPRTLPALVFPLIYLSWAMELLPIFALDMMHSVPLLPRRVILSDHAIPARVIRALRVVMHEPESSTINRDLGNASLALCSRLGGSA</sequence>
<gene>
    <name evidence="2" type="ORF">BO71DRAFT_395356</name>
</gene>
<evidence type="ECO:0000313" key="3">
    <source>
        <dbReference type="Proteomes" id="UP000247810"/>
    </source>
</evidence>
<dbReference type="Proteomes" id="UP000247810">
    <property type="component" value="Unassembled WGS sequence"/>
</dbReference>
<evidence type="ECO:0000256" key="1">
    <source>
        <dbReference type="SAM" id="MobiDB-lite"/>
    </source>
</evidence>
<proteinExistence type="predicted"/>
<dbReference type="AlphaFoldDB" id="A0A319DP37"/>
<protein>
    <submittedName>
        <fullName evidence="2">Uncharacterized protein</fullName>
    </submittedName>
</protein>
<reference evidence="2 3" key="1">
    <citation type="submission" date="2018-02" db="EMBL/GenBank/DDBJ databases">
        <title>The genomes of Aspergillus section Nigri reveals drivers in fungal speciation.</title>
        <authorList>
            <consortium name="DOE Joint Genome Institute"/>
            <person name="Vesth T.C."/>
            <person name="Nybo J."/>
            <person name="Theobald S."/>
            <person name="Brandl J."/>
            <person name="Frisvad J.C."/>
            <person name="Nielsen K.F."/>
            <person name="Lyhne E.K."/>
            <person name="Kogle M.E."/>
            <person name="Kuo A."/>
            <person name="Riley R."/>
            <person name="Clum A."/>
            <person name="Nolan M."/>
            <person name="Lipzen A."/>
            <person name="Salamov A."/>
            <person name="Henrissat B."/>
            <person name="Wiebenga A."/>
            <person name="De vries R.P."/>
            <person name="Grigoriev I.V."/>
            <person name="Mortensen U.H."/>
            <person name="Andersen M.R."/>
            <person name="Baker S.E."/>
        </authorList>
    </citation>
    <scope>NUCLEOTIDE SEQUENCE [LARGE SCALE GENOMIC DNA]</scope>
    <source>
        <strain evidence="2 3">CBS 707.79</strain>
    </source>
</reference>
<dbReference type="VEuPathDB" id="FungiDB:BO71DRAFT_395356"/>
<accession>A0A319DP37</accession>
<dbReference type="EMBL" id="KZ825812">
    <property type="protein sequence ID" value="PYH98404.1"/>
    <property type="molecule type" value="Genomic_DNA"/>
</dbReference>
<evidence type="ECO:0000313" key="2">
    <source>
        <dbReference type="EMBL" id="PYH98404.1"/>
    </source>
</evidence>
<organism evidence="2 3">
    <name type="scientific">Aspergillus ellipticus CBS 707.79</name>
    <dbReference type="NCBI Taxonomy" id="1448320"/>
    <lineage>
        <taxon>Eukaryota</taxon>
        <taxon>Fungi</taxon>
        <taxon>Dikarya</taxon>
        <taxon>Ascomycota</taxon>
        <taxon>Pezizomycotina</taxon>
        <taxon>Eurotiomycetes</taxon>
        <taxon>Eurotiomycetidae</taxon>
        <taxon>Eurotiales</taxon>
        <taxon>Aspergillaceae</taxon>
        <taxon>Aspergillus</taxon>
        <taxon>Aspergillus subgen. Circumdati</taxon>
    </lineage>
</organism>
<keyword evidence="3" id="KW-1185">Reference proteome</keyword>
<name>A0A319DP37_9EURO</name>
<feature type="region of interest" description="Disordered" evidence="1">
    <location>
        <begin position="1"/>
        <end position="32"/>
    </location>
</feature>